<evidence type="ECO:0000256" key="8">
    <source>
        <dbReference type="SAM" id="Phobius"/>
    </source>
</evidence>
<dbReference type="GeneID" id="27316329"/>
<evidence type="ECO:0000256" key="6">
    <source>
        <dbReference type="ARBA" id="ARBA00023136"/>
    </source>
</evidence>
<evidence type="ECO:0000313" key="10">
    <source>
        <dbReference type="Proteomes" id="UP000053259"/>
    </source>
</evidence>
<dbReference type="CDD" id="cd11482">
    <property type="entry name" value="SLC-NCS1sbd_NRT1-like"/>
    <property type="match status" value="1"/>
</dbReference>
<dbReference type="Gene3D" id="1.10.4160.10">
    <property type="entry name" value="Hydantoin permease"/>
    <property type="match status" value="1"/>
</dbReference>
<evidence type="ECO:0000256" key="2">
    <source>
        <dbReference type="ARBA" id="ARBA00008974"/>
    </source>
</evidence>
<dbReference type="PRINTS" id="PR00793">
    <property type="entry name" value="PROAMNOPTASE"/>
</dbReference>
<dbReference type="SUPFAM" id="SSF53474">
    <property type="entry name" value="alpha/beta-Hydrolases"/>
    <property type="match status" value="1"/>
</dbReference>
<dbReference type="VEuPathDB" id="FungiDB:PV09_08356"/>
<dbReference type="InterPro" id="IPR012681">
    <property type="entry name" value="NCS1"/>
</dbReference>
<organism evidence="9 10">
    <name type="scientific">Verruconis gallopava</name>
    <dbReference type="NCBI Taxonomy" id="253628"/>
    <lineage>
        <taxon>Eukaryota</taxon>
        <taxon>Fungi</taxon>
        <taxon>Dikarya</taxon>
        <taxon>Ascomycota</taxon>
        <taxon>Pezizomycotina</taxon>
        <taxon>Dothideomycetes</taxon>
        <taxon>Pleosporomycetidae</taxon>
        <taxon>Venturiales</taxon>
        <taxon>Sympoventuriaceae</taxon>
        <taxon>Verruconis</taxon>
    </lineage>
</organism>
<feature type="transmembrane region" description="Helical" evidence="8">
    <location>
        <begin position="568"/>
        <end position="588"/>
    </location>
</feature>
<dbReference type="GO" id="GO:0005886">
    <property type="term" value="C:plasma membrane"/>
    <property type="evidence" value="ECO:0007669"/>
    <property type="project" value="TreeGrafter"/>
</dbReference>
<evidence type="ECO:0000313" key="9">
    <source>
        <dbReference type="EMBL" id="KIW00001.1"/>
    </source>
</evidence>
<dbReference type="GO" id="GO:0006508">
    <property type="term" value="P:proteolysis"/>
    <property type="evidence" value="ECO:0007669"/>
    <property type="project" value="InterPro"/>
</dbReference>
<feature type="transmembrane region" description="Helical" evidence="8">
    <location>
        <begin position="372"/>
        <end position="400"/>
    </location>
</feature>
<keyword evidence="6 8" id="KW-0472">Membrane</keyword>
<comment type="similarity">
    <text evidence="2">Belongs to the purine-cytosine permease (2.A.39) family.</text>
</comment>
<dbReference type="AlphaFoldDB" id="A0A0D1XCQ0"/>
<dbReference type="Pfam" id="PF02133">
    <property type="entry name" value="Transp_cyt_pur"/>
    <property type="match status" value="1"/>
</dbReference>
<feature type="region of interest" description="Disordered" evidence="7">
    <location>
        <begin position="27"/>
        <end position="80"/>
    </location>
</feature>
<keyword evidence="3 8" id="KW-0812">Transmembrane</keyword>
<feature type="transmembrane region" description="Helical" evidence="8">
    <location>
        <begin position="174"/>
        <end position="193"/>
    </location>
</feature>
<dbReference type="InterPro" id="IPR029058">
    <property type="entry name" value="AB_hydrolase_fold"/>
</dbReference>
<dbReference type="FunCoup" id="A0A0D1XCQ0">
    <property type="interactions" value="574"/>
</dbReference>
<dbReference type="PANTHER" id="PTHR30618">
    <property type="entry name" value="NCS1 FAMILY PURINE/PYRIMIDINE TRANSPORTER"/>
    <property type="match status" value="1"/>
</dbReference>
<evidence type="ECO:0000256" key="1">
    <source>
        <dbReference type="ARBA" id="ARBA00004141"/>
    </source>
</evidence>
<dbReference type="Proteomes" id="UP000053259">
    <property type="component" value="Unassembled WGS sequence"/>
</dbReference>
<comment type="subcellular location">
    <subcellularLocation>
        <location evidence="1">Membrane</location>
        <topology evidence="1">Multi-pass membrane protein</topology>
    </subcellularLocation>
</comment>
<protein>
    <submittedName>
        <fullName evidence="9">Uncharacterized protein</fullName>
    </submittedName>
</protein>
<dbReference type="GO" id="GO:0008233">
    <property type="term" value="F:peptidase activity"/>
    <property type="evidence" value="ECO:0007669"/>
    <property type="project" value="InterPro"/>
</dbReference>
<feature type="transmembrane region" description="Helical" evidence="8">
    <location>
        <begin position="461"/>
        <end position="479"/>
    </location>
</feature>
<accession>A0A0D1XCQ0</accession>
<reference evidence="9 10" key="1">
    <citation type="submission" date="2015-01" db="EMBL/GenBank/DDBJ databases">
        <title>The Genome Sequence of Ochroconis gallopava CBS43764.</title>
        <authorList>
            <consortium name="The Broad Institute Genomics Platform"/>
            <person name="Cuomo C."/>
            <person name="de Hoog S."/>
            <person name="Gorbushina A."/>
            <person name="Stielow B."/>
            <person name="Teixiera M."/>
            <person name="Abouelleil A."/>
            <person name="Chapman S.B."/>
            <person name="Priest M."/>
            <person name="Young S.K."/>
            <person name="Wortman J."/>
            <person name="Nusbaum C."/>
            <person name="Birren B."/>
        </authorList>
    </citation>
    <scope>NUCLEOTIDE SEQUENCE [LARGE SCALE GENOMIC DNA]</scope>
    <source>
        <strain evidence="9 10">CBS 43764</strain>
    </source>
</reference>
<dbReference type="Gene3D" id="3.40.50.1820">
    <property type="entry name" value="alpha/beta hydrolase"/>
    <property type="match status" value="1"/>
</dbReference>
<dbReference type="InterPro" id="IPR045225">
    <property type="entry name" value="Uracil/uridine/allantoin_perm"/>
</dbReference>
<dbReference type="FunFam" id="1.10.4160.10:FF:000001">
    <property type="entry name" value="Uracil permease, putative"/>
    <property type="match status" value="1"/>
</dbReference>
<dbReference type="InterPro" id="IPR001248">
    <property type="entry name" value="Pur-cyt_permease"/>
</dbReference>
<dbReference type="OrthoDB" id="2018619at2759"/>
<sequence>MPSSLPQNDVELDEFFSSSPIGSFYSLRTVDSDDDQREQEPLISSESTSYANTPRTRSPRPHYRTTGPSSHPDAFYKPNSGQKHTGFDAILERFRNSKVVNFIDNFAVENEPGLNSTQLMLTNLDLRPVEPERRQWGAWNYVGFWIADSFNINTWMISSAMITEYGLSWWQSWVCVWIGYTISACFICVMGRIGAIYHIGYPVVARASFGIWGSLWPVFNRAAMACVWYGVQAWLGGHCIKIMISSVWKNYETVSNTNGDPPTREFMAFFLFWLLSLPALWFPVHKIRHLFTIKAYFVPLAGLAYFAWAISKAGGLGPVVHQGSSAKGSDLAWGIVKGIMSGIANFATLIVNNPDFSRFARKPRDAFWSQLVIIPVGFAFTSFIGIIVSSSSAVIYGEAIWNPLDLLERFLNGASSGERFGIFAIASAFALAQLGTNIAANSVSAGTDMTALMPRYLNIRRGSYICAIIGIIICPWNLLKSSNKFTTYLSAYSVFLSSVAGVIFCDYYSVRKGYLQVKDLYSDRKVGPYFYTLGCNWRGYLAYIFGVLINIIGFAGAVGATVPASATYIYNFNYFTGFLVAAGSYWLICRISPIDALSPTGQWFEIGDDSVNACMAYDEESSIDVDGMTESDNTLFGKADESSKAIDVKGVFDVVQAGWRSIEWNRPLIVLHGGPGIGHKYLLSLTDLTTDFGIPVIFYDQIGCGNSTHLREKNGDSGFWSVQLFVDEFHNLVDHLGLASYDVQPKNLNKLIIGNAPASVRDWLEGVVTLKNRLPQDIQDVLDGCEKKQDYESPAYKEECTYFYKLHVCRCEPWPRDLLDAFENLRADQTVFRAMNGPSDLTVKGSLKD</sequence>
<keyword evidence="10" id="KW-1185">Reference proteome</keyword>
<gene>
    <name evidence="9" type="ORF">PV09_08356</name>
</gene>
<name>A0A0D1XCQ0_9PEZI</name>
<feature type="transmembrane region" description="Helical" evidence="8">
    <location>
        <begin position="420"/>
        <end position="440"/>
    </location>
</feature>
<evidence type="ECO:0000256" key="7">
    <source>
        <dbReference type="SAM" id="MobiDB-lite"/>
    </source>
</evidence>
<feature type="transmembrane region" description="Helical" evidence="8">
    <location>
        <begin position="291"/>
        <end position="311"/>
    </location>
</feature>
<evidence type="ECO:0000256" key="3">
    <source>
        <dbReference type="ARBA" id="ARBA00022692"/>
    </source>
</evidence>
<dbReference type="HOGENOM" id="CLU_017009_0_0_1"/>
<keyword evidence="4" id="KW-0378">Hydrolase</keyword>
<dbReference type="GO" id="GO:0015205">
    <property type="term" value="F:nucleobase transmembrane transporter activity"/>
    <property type="evidence" value="ECO:0007669"/>
    <property type="project" value="TreeGrafter"/>
</dbReference>
<dbReference type="PANTHER" id="PTHR30618:SF2">
    <property type="entry name" value="ALLANTOIN PERMEASE-RELATED"/>
    <property type="match status" value="1"/>
</dbReference>
<evidence type="ECO:0000256" key="5">
    <source>
        <dbReference type="ARBA" id="ARBA00022989"/>
    </source>
</evidence>
<dbReference type="InParanoid" id="A0A0D1XCQ0"/>
<feature type="transmembrane region" description="Helical" evidence="8">
    <location>
        <begin position="540"/>
        <end position="562"/>
    </location>
</feature>
<feature type="transmembrane region" description="Helical" evidence="8">
    <location>
        <begin position="266"/>
        <end position="284"/>
    </location>
</feature>
<dbReference type="RefSeq" id="XP_016209870.1">
    <property type="nucleotide sequence ID" value="XM_016362235.1"/>
</dbReference>
<proteinExistence type="inferred from homology"/>
<dbReference type="InterPro" id="IPR002410">
    <property type="entry name" value="Peptidase_S33"/>
</dbReference>
<dbReference type="EMBL" id="KN847568">
    <property type="protein sequence ID" value="KIW00001.1"/>
    <property type="molecule type" value="Genomic_DNA"/>
</dbReference>
<keyword evidence="5 8" id="KW-1133">Transmembrane helix</keyword>
<dbReference type="NCBIfam" id="TIGR00800">
    <property type="entry name" value="ncs1"/>
    <property type="match status" value="1"/>
</dbReference>
<feature type="transmembrane region" description="Helical" evidence="8">
    <location>
        <begin position="331"/>
        <end position="351"/>
    </location>
</feature>
<feature type="transmembrane region" description="Helical" evidence="8">
    <location>
        <begin position="485"/>
        <end position="508"/>
    </location>
</feature>
<feature type="compositionally biased region" description="Polar residues" evidence="7">
    <location>
        <begin position="42"/>
        <end position="56"/>
    </location>
</feature>
<evidence type="ECO:0000256" key="4">
    <source>
        <dbReference type="ARBA" id="ARBA00022801"/>
    </source>
</evidence>